<dbReference type="AlphaFoldDB" id="F5IX49"/>
<dbReference type="STRING" id="742766.HMPREF9455_01666"/>
<comment type="caution">
    <text evidence="1">The sequence shown here is derived from an EMBL/GenBank/DDBJ whole genome shotgun (WGS) entry which is preliminary data.</text>
</comment>
<gene>
    <name evidence="1" type="ORF">HMPREF9455_01666</name>
</gene>
<keyword evidence="2" id="KW-1185">Reference proteome</keyword>
<proteinExistence type="predicted"/>
<dbReference type="EMBL" id="ADLV01000018">
    <property type="protein sequence ID" value="EGK02396.1"/>
    <property type="molecule type" value="Genomic_DNA"/>
</dbReference>
<protein>
    <submittedName>
        <fullName evidence="1">Uncharacterized protein</fullName>
    </submittedName>
</protein>
<reference evidence="1 2" key="1">
    <citation type="submission" date="2011-04" db="EMBL/GenBank/DDBJ databases">
        <title>The Genome Sequence of Dysgonomonas gadei ATCC BAA-286.</title>
        <authorList>
            <consortium name="The Broad Institute Genome Sequencing Platform"/>
            <person name="Earl A."/>
            <person name="Ward D."/>
            <person name="Feldgarden M."/>
            <person name="Gevers D."/>
            <person name="Pudlo N."/>
            <person name="Martens E."/>
            <person name="Allen-Vercoe E."/>
            <person name="Young S.K."/>
            <person name="Zeng Q."/>
            <person name="Gargeya S."/>
            <person name="Fitzgerald M."/>
            <person name="Haas B."/>
            <person name="Abouelleil A."/>
            <person name="Alvarado L."/>
            <person name="Arachchi H.M."/>
            <person name="Berlin A."/>
            <person name="Brown A."/>
            <person name="Chapman S.B."/>
            <person name="Chen Z."/>
            <person name="Dunbar C."/>
            <person name="Freedman E."/>
            <person name="Gearin G."/>
            <person name="Gellesch M."/>
            <person name="Goldberg J."/>
            <person name="Griggs A."/>
            <person name="Gujja S."/>
            <person name="Heiman D."/>
            <person name="Howarth C."/>
            <person name="Larson L."/>
            <person name="Lui A."/>
            <person name="MacDonald P.J.P."/>
            <person name="Mehta T."/>
            <person name="Montmayeur A."/>
            <person name="Murphy C."/>
            <person name="Neiman D."/>
            <person name="Pearson M."/>
            <person name="Priest M."/>
            <person name="Roberts A."/>
            <person name="Saif S."/>
            <person name="Shea T."/>
            <person name="Shenoy N."/>
            <person name="Sisk P."/>
            <person name="Stolte C."/>
            <person name="Sykes S."/>
            <person name="Yandava C."/>
            <person name="Wortman J."/>
            <person name="Nusbaum C."/>
            <person name="Birren B."/>
        </authorList>
    </citation>
    <scope>NUCLEOTIDE SEQUENCE [LARGE SCALE GENOMIC DNA]</scope>
    <source>
        <strain evidence="1 2">ATCC BAA-286</strain>
    </source>
</reference>
<dbReference type="HOGENOM" id="CLU_3061009_0_0_10"/>
<dbReference type="Proteomes" id="UP000004913">
    <property type="component" value="Unassembled WGS sequence"/>
</dbReference>
<evidence type="ECO:0000313" key="2">
    <source>
        <dbReference type="Proteomes" id="UP000004913"/>
    </source>
</evidence>
<sequence length="53" mass="5914">MLKLFAKLFGLQHRSKVIARVTRKLLRTFSDNLRAYLALAGGCDHAEDKSGVP</sequence>
<accession>F5IX49</accession>
<evidence type="ECO:0000313" key="1">
    <source>
        <dbReference type="EMBL" id="EGK02396.1"/>
    </source>
</evidence>
<organism evidence="1 2">
    <name type="scientific">Dysgonomonas gadei ATCC BAA-286</name>
    <dbReference type="NCBI Taxonomy" id="742766"/>
    <lineage>
        <taxon>Bacteria</taxon>
        <taxon>Pseudomonadati</taxon>
        <taxon>Bacteroidota</taxon>
        <taxon>Bacteroidia</taxon>
        <taxon>Bacteroidales</taxon>
        <taxon>Dysgonomonadaceae</taxon>
        <taxon>Dysgonomonas</taxon>
    </lineage>
</organism>
<name>F5IX49_9BACT</name>